<dbReference type="Pfam" id="PF10670">
    <property type="entry name" value="DUF4198"/>
    <property type="match status" value="1"/>
</dbReference>
<reference evidence="2 3" key="1">
    <citation type="journal article" date="2012" name="J. Bacteriol.">
        <title>Complete Genome Sequence of the Naphthalene-Degrading Pseudomonas putida Strain ND6.</title>
        <authorList>
            <person name="Li S."/>
            <person name="Zhao H."/>
            <person name="Li Y."/>
            <person name="Niu S."/>
            <person name="Cai B."/>
        </authorList>
    </citation>
    <scope>NUCLEOTIDE SEQUENCE [LARGE SCALE GENOMIC DNA]</scope>
    <source>
        <strain evidence="2 3">ND6</strain>
    </source>
</reference>
<accession>I3V4V8</accession>
<sequence length="246" mass="26735">MNRGTIMHPSLKVASLLTLMVSVNAGAHGLWTEERRGNIEAVYGHGAEDNAYKAEKIKRAWAFDATGNMVPVTVKRLADHAVLQPLTPPAAIAVMLDNGPWSQRPDRQWVNQDRTHVKDAIASTHSLKYSLAIYQRGARLPKLDMLRLAIIPLSDPLQIGPGKTLEVQVLLDGKPAADIPLQGDYRGAPHQVSATTDKQGRARITVRNEGLNIIAAQATLPMADGSPVAQQSLFSSLSFLGEPHHE</sequence>
<evidence type="ECO:0008006" key="4">
    <source>
        <dbReference type="Google" id="ProtNLM"/>
    </source>
</evidence>
<feature type="signal peptide" evidence="1">
    <location>
        <begin position="1"/>
        <end position="27"/>
    </location>
</feature>
<name>I3V4V8_PSEPU</name>
<dbReference type="Proteomes" id="UP000005268">
    <property type="component" value="Chromosome"/>
</dbReference>
<protein>
    <recommendedName>
        <fullName evidence="4">Nickel transport system substrate-binding protein</fullName>
    </recommendedName>
</protein>
<evidence type="ECO:0000313" key="2">
    <source>
        <dbReference type="EMBL" id="AFK72779.1"/>
    </source>
</evidence>
<evidence type="ECO:0000256" key="1">
    <source>
        <dbReference type="SAM" id="SignalP"/>
    </source>
</evidence>
<dbReference type="KEGG" id="ppi:YSA_11085"/>
<gene>
    <name evidence="2" type="ORF">YSA_11085</name>
</gene>
<organism evidence="2 3">
    <name type="scientific">Pseudomonas putida ND6</name>
    <dbReference type="NCBI Taxonomy" id="231023"/>
    <lineage>
        <taxon>Bacteria</taxon>
        <taxon>Pseudomonadati</taxon>
        <taxon>Pseudomonadota</taxon>
        <taxon>Gammaproteobacteria</taxon>
        <taxon>Pseudomonadales</taxon>
        <taxon>Pseudomonadaceae</taxon>
        <taxon>Pseudomonas</taxon>
    </lineage>
</organism>
<evidence type="ECO:0000313" key="3">
    <source>
        <dbReference type="Proteomes" id="UP000005268"/>
    </source>
</evidence>
<dbReference type="AlphaFoldDB" id="I3V4V8"/>
<dbReference type="InterPro" id="IPR019613">
    <property type="entry name" value="DUF4198"/>
</dbReference>
<dbReference type="HOGENOM" id="CLU_096093_0_1_6"/>
<dbReference type="PATRIC" id="fig|231023.4.peg.5309"/>
<dbReference type="EMBL" id="CP003588">
    <property type="protein sequence ID" value="AFK72779.1"/>
    <property type="molecule type" value="Genomic_DNA"/>
</dbReference>
<proteinExistence type="predicted"/>
<keyword evidence="1" id="KW-0732">Signal</keyword>
<feature type="chain" id="PRO_5003681102" description="Nickel transport system substrate-binding protein" evidence="1">
    <location>
        <begin position="28"/>
        <end position="246"/>
    </location>
</feature>